<keyword evidence="6" id="KW-1185">Reference proteome</keyword>
<name>A0AAE3VKE8_9BACT</name>
<evidence type="ECO:0000259" key="4">
    <source>
        <dbReference type="PROSITE" id="PS50949"/>
    </source>
</evidence>
<dbReference type="Pfam" id="PF00392">
    <property type="entry name" value="GntR"/>
    <property type="match status" value="1"/>
</dbReference>
<dbReference type="InterPro" id="IPR000524">
    <property type="entry name" value="Tscrpt_reg_HTH_GntR"/>
</dbReference>
<dbReference type="SUPFAM" id="SSF46785">
    <property type="entry name" value="Winged helix' DNA-binding domain"/>
    <property type="match status" value="1"/>
</dbReference>
<gene>
    <name evidence="5" type="ORF">J3R75_004058</name>
</gene>
<evidence type="ECO:0000256" key="3">
    <source>
        <dbReference type="ARBA" id="ARBA00023163"/>
    </source>
</evidence>
<dbReference type="InterPro" id="IPR028082">
    <property type="entry name" value="Peripla_BP_I"/>
</dbReference>
<dbReference type="SMART" id="SM00345">
    <property type="entry name" value="HTH_GNTR"/>
    <property type="match status" value="1"/>
</dbReference>
<keyword evidence="2 5" id="KW-0238">DNA-binding</keyword>
<accession>A0AAE3VKE8</accession>
<dbReference type="InterPro" id="IPR036390">
    <property type="entry name" value="WH_DNA-bd_sf"/>
</dbReference>
<dbReference type="EMBL" id="JAUSVL010000001">
    <property type="protein sequence ID" value="MDQ0291951.1"/>
    <property type="molecule type" value="Genomic_DNA"/>
</dbReference>
<dbReference type="Gene3D" id="1.10.10.10">
    <property type="entry name" value="Winged helix-like DNA-binding domain superfamily/Winged helix DNA-binding domain"/>
    <property type="match status" value="1"/>
</dbReference>
<keyword evidence="3" id="KW-0804">Transcription</keyword>
<dbReference type="Gene3D" id="3.40.50.2300">
    <property type="match status" value="2"/>
</dbReference>
<keyword evidence="1" id="KW-0805">Transcription regulation</keyword>
<evidence type="ECO:0000313" key="6">
    <source>
        <dbReference type="Proteomes" id="UP001238163"/>
    </source>
</evidence>
<dbReference type="CDD" id="cd07377">
    <property type="entry name" value="WHTH_GntR"/>
    <property type="match status" value="1"/>
</dbReference>
<feature type="domain" description="HTH gntR-type" evidence="4">
    <location>
        <begin position="9"/>
        <end position="77"/>
    </location>
</feature>
<organism evidence="5 6">
    <name type="scientific">Oligosphaera ethanolica</name>
    <dbReference type="NCBI Taxonomy" id="760260"/>
    <lineage>
        <taxon>Bacteria</taxon>
        <taxon>Pseudomonadati</taxon>
        <taxon>Lentisphaerota</taxon>
        <taxon>Oligosphaeria</taxon>
        <taxon>Oligosphaerales</taxon>
        <taxon>Oligosphaeraceae</taxon>
        <taxon>Oligosphaera</taxon>
    </lineage>
</organism>
<proteinExistence type="predicted"/>
<dbReference type="InterPro" id="IPR036388">
    <property type="entry name" value="WH-like_DNA-bd_sf"/>
</dbReference>
<dbReference type="SUPFAM" id="SSF53822">
    <property type="entry name" value="Periplasmic binding protein-like I"/>
    <property type="match status" value="1"/>
</dbReference>
<dbReference type="PROSITE" id="PS50949">
    <property type="entry name" value="HTH_GNTR"/>
    <property type="match status" value="1"/>
</dbReference>
<evidence type="ECO:0000313" key="5">
    <source>
        <dbReference type="EMBL" id="MDQ0291951.1"/>
    </source>
</evidence>
<protein>
    <submittedName>
        <fullName evidence="5">DNA-binding transcriptional regulator YhcF (GntR family)</fullName>
    </submittedName>
</protein>
<dbReference type="AlphaFoldDB" id="A0AAE3VKE8"/>
<dbReference type="RefSeq" id="WP_307265438.1">
    <property type="nucleotide sequence ID" value="NZ_JAUSVL010000001.1"/>
</dbReference>
<dbReference type="GO" id="GO:0003677">
    <property type="term" value="F:DNA binding"/>
    <property type="evidence" value="ECO:0007669"/>
    <property type="project" value="UniProtKB-KW"/>
</dbReference>
<evidence type="ECO:0000256" key="2">
    <source>
        <dbReference type="ARBA" id="ARBA00023125"/>
    </source>
</evidence>
<sequence length="348" mass="39699">MNASLRDRLSHSQEVASRILQEVRSGRLLPGEKLGSIRQLAGRFGVGRQVILSATEILSTESIIIKRSRQGTYINPNLSPELVRERTKRIGFLNWQVKQPGLGAFSLRVYNEVLRMAPALNCEIFWQGMVDDLDPVNWFAGMRLDALLVTGRIDDALVALLQRHSIPHLIVGNYQFKLPANQLEKALAEDISGALRHTCQMKHFTRLGTVTNSPQLQSTRLYLAGAQLVAKELGLEYPEKWCYADAAEDGYAGLQKLLVNDQDRPDIIYMTARAFPEAARYFFEHHLVEPQRRPFLLLDYLGHAELYPYLVDATVYPEEELGKIALPRLLDIYYGRRRQPHHERVARE</sequence>
<reference evidence="5" key="1">
    <citation type="submission" date="2023-07" db="EMBL/GenBank/DDBJ databases">
        <title>Genomic Encyclopedia of Type Strains, Phase IV (KMG-IV): sequencing the most valuable type-strain genomes for metagenomic binning, comparative biology and taxonomic classification.</title>
        <authorList>
            <person name="Goeker M."/>
        </authorList>
    </citation>
    <scope>NUCLEOTIDE SEQUENCE</scope>
    <source>
        <strain evidence="5">DSM 24202</strain>
    </source>
</reference>
<dbReference type="Proteomes" id="UP001238163">
    <property type="component" value="Unassembled WGS sequence"/>
</dbReference>
<dbReference type="GO" id="GO:0003700">
    <property type="term" value="F:DNA-binding transcription factor activity"/>
    <property type="evidence" value="ECO:0007669"/>
    <property type="project" value="InterPro"/>
</dbReference>
<evidence type="ECO:0000256" key="1">
    <source>
        <dbReference type="ARBA" id="ARBA00023015"/>
    </source>
</evidence>
<comment type="caution">
    <text evidence="5">The sequence shown here is derived from an EMBL/GenBank/DDBJ whole genome shotgun (WGS) entry which is preliminary data.</text>
</comment>